<evidence type="ECO:0000313" key="6">
    <source>
        <dbReference type="Proteomes" id="UP001515683"/>
    </source>
</evidence>
<dbReference type="NCBIfam" id="TIGR02675">
    <property type="entry name" value="tape_meas_nterm"/>
    <property type="match status" value="1"/>
</dbReference>
<accession>A0ABX0R8E9</accession>
<evidence type="ECO:0000259" key="4">
    <source>
        <dbReference type="Pfam" id="PF20155"/>
    </source>
</evidence>
<dbReference type="Proteomes" id="UP001515683">
    <property type="component" value="Unassembled WGS sequence"/>
</dbReference>
<evidence type="ECO:0000259" key="3">
    <source>
        <dbReference type="Pfam" id="PF09718"/>
    </source>
</evidence>
<dbReference type="Pfam" id="PF06120">
    <property type="entry name" value="Phage_HK97_TLTM"/>
    <property type="match status" value="1"/>
</dbReference>
<keyword evidence="1" id="KW-0175">Coiled coil</keyword>
<dbReference type="Pfam" id="PF09718">
    <property type="entry name" value="Tape_meas_lam_C"/>
    <property type="match status" value="1"/>
</dbReference>
<dbReference type="InterPro" id="IPR009302">
    <property type="entry name" value="Tail_length_tape_measure"/>
</dbReference>
<dbReference type="Pfam" id="PF20155">
    <property type="entry name" value="TMP_3"/>
    <property type="match status" value="1"/>
</dbReference>
<protein>
    <submittedName>
        <fullName evidence="5">Phage tail tape measure protein</fullName>
    </submittedName>
</protein>
<feature type="domain" description="Tape measure protein N-terminal" evidence="4">
    <location>
        <begin position="79"/>
        <end position="269"/>
    </location>
</feature>
<evidence type="ECO:0000313" key="5">
    <source>
        <dbReference type="EMBL" id="NIF20576.1"/>
    </source>
</evidence>
<dbReference type="InterPro" id="IPR006431">
    <property type="entry name" value="Phage_tape_meas_C"/>
</dbReference>
<sequence length="1174" mass="123198">MATLRELIIKISANSSSFQTEIARASRMGQDYYRTMENGGRQAAAAAKESERALSDLTSGFASAGRAAAAAAAAFATGEIIAIADEWTSVNARMRQASSSTEDFAASQRKLMAISQATGTAFVDNANLFSRAAASMREYGYSSDDVLKITEALSTGLKLSGASTEESGSVITQFSQALAQGVLRGEEFNAVNEAGDRVIRALAAGMGVARKDLKGMADQGQLTIDKVVPALINQLGTLQKEFAAMPQTVSGAMQKVSNSFMAWVGNINNATGATQALSGGVTGLAGAIDSFTASAVSGTLNDVANNMSTITTVAGALVGVGLAKYLGGVVSSATGATTSLIAAAKSEVALAAAQEKAAASAVAASRAAVYRAQQGLQAARSAEVQAAQQERVAAADAKVTAAQTRLNAALASGTATEKGRARTALDRAQAALVSAKNADAQAAAERRLAAAQASLNGNLANRVAAQNNLNNVTSVGSRLLGGALGLIGGVPGLVMLGAGAWYAMYQNQEQARESAREYIKTLEQVKSALPKMSLPEVSDNAFQTKASLNEQNRLVDEQARKVSELKSEVQGYQQILSNPGPSIGGFLVNHLISLSDATNGLDKSTSSLAVEQERLYQMQAKSQDVQSALTTLENRRIDLIRQQAAEQNAAYQSLVMMNGQHSEFNRLMSLGNNLIEQRSHLGTYTGPVLDYSGLNQKQQQALQKAERERVLGALDGLEKLHQQRVYEAQDLGLTGVYYNKYISDMDSGAISTQNIADSKKELTKSTNAQNKAEKEAASQAENYARKMADLSVATEVQKVRASEGEKASELYAATHQTGAKWTEEQRKAIRDSSAELAIWTQRAEENIKKQRDQVEALKDLREAARRLKDEGALTVETASLSDRQKQRYDETQQIGRTFDKTDKGTAAIAARNQALDALDKKYQAIAATEGNWLSGVSKGYQNWLDSAGNVAGTVATAITSTMDSALDNMSSMLIGSKADWKSWGLSVLQMLAKVALQMTIVNTLKQSGGSLLGGLIGGITSSIGGVASGAAASTGGVGAMGLSTSFAAYDGGGFTGVGGKYDPAGIVHKGEFVFTKEATQRIGVDNLYGMMRGYADGGAVGGKAQYSSKVNTASNQASPSISVYAPVNLTQPDSGSSNPSGVGAIQKQLSAVIQSKFTDLLKKEMSPGGILYNR</sequence>
<dbReference type="InterPro" id="IPR013491">
    <property type="entry name" value="Tape_meas_N"/>
</dbReference>
<feature type="domain" description="Bacteriophage tail tape measure C-terminal" evidence="3">
    <location>
        <begin position="930"/>
        <end position="1004"/>
    </location>
</feature>
<organism evidence="5 6">
    <name type="scientific">Candidatus Pantoea multigeneris</name>
    <dbReference type="NCBI Taxonomy" id="2608357"/>
    <lineage>
        <taxon>Bacteria</taxon>
        <taxon>Pseudomonadati</taxon>
        <taxon>Pseudomonadota</taxon>
        <taxon>Gammaproteobacteria</taxon>
        <taxon>Enterobacterales</taxon>
        <taxon>Erwiniaceae</taxon>
        <taxon>Pantoea</taxon>
    </lineage>
</organism>
<name>A0ABX0R8E9_9GAMM</name>
<proteinExistence type="predicted"/>
<feature type="coiled-coil region" evidence="1">
    <location>
        <begin position="840"/>
        <end position="870"/>
    </location>
</feature>
<dbReference type="EMBL" id="VWXF01000001">
    <property type="protein sequence ID" value="NIF20576.1"/>
    <property type="molecule type" value="Genomic_DNA"/>
</dbReference>
<evidence type="ECO:0000256" key="1">
    <source>
        <dbReference type="SAM" id="Coils"/>
    </source>
</evidence>
<feature type="coiled-coil region" evidence="1">
    <location>
        <begin position="505"/>
        <end position="575"/>
    </location>
</feature>
<reference evidence="5 6" key="1">
    <citation type="journal article" date="2019" name="bioRxiv">
        <title>Bacteria contribute to plant secondary compound degradation in a generalist herbivore system.</title>
        <authorList>
            <person name="Francoeur C.B."/>
            <person name="Khadempour L."/>
            <person name="Moreira-Soto R.D."/>
            <person name="Gotting K."/>
            <person name="Book A.J."/>
            <person name="Pinto-Tomas A.A."/>
            <person name="Keefover-Ring K."/>
            <person name="Currie C.R."/>
        </authorList>
    </citation>
    <scope>NUCLEOTIDE SEQUENCE [LARGE SCALE GENOMIC DNA]</scope>
    <source>
        <strain evidence="5">Acro-835</strain>
    </source>
</reference>
<dbReference type="RefSeq" id="WP_167012526.1">
    <property type="nucleotide sequence ID" value="NZ_VWXF01000001.1"/>
</dbReference>
<keyword evidence="6" id="KW-1185">Reference proteome</keyword>
<evidence type="ECO:0000259" key="2">
    <source>
        <dbReference type="Pfam" id="PF06120"/>
    </source>
</evidence>
<comment type="caution">
    <text evidence="5">The sequence shown here is derived from an EMBL/GenBank/DDBJ whole genome shotgun (WGS) entry which is preliminary data.</text>
</comment>
<gene>
    <name evidence="5" type="ORF">F3J40_02945</name>
</gene>
<feature type="domain" description="Tail length tape measure" evidence="2">
    <location>
        <begin position="466"/>
        <end position="734"/>
    </location>
</feature>
<dbReference type="NCBIfam" id="TIGR01541">
    <property type="entry name" value="tape_meas_lam_C"/>
    <property type="match status" value="1"/>
</dbReference>